<gene>
    <name evidence="3" type="ORF">QTG54_011381</name>
</gene>
<evidence type="ECO:0000313" key="3">
    <source>
        <dbReference type="EMBL" id="KAK1738087.1"/>
    </source>
</evidence>
<dbReference type="EMBL" id="JATAAI010000022">
    <property type="protein sequence ID" value="KAK1738087.1"/>
    <property type="molecule type" value="Genomic_DNA"/>
</dbReference>
<feature type="chain" id="PRO_5042125732" evidence="2">
    <location>
        <begin position="23"/>
        <end position="376"/>
    </location>
</feature>
<evidence type="ECO:0000256" key="1">
    <source>
        <dbReference type="SAM" id="Phobius"/>
    </source>
</evidence>
<keyword evidence="1" id="KW-0472">Membrane</keyword>
<keyword evidence="1" id="KW-0812">Transmembrane</keyword>
<feature type="signal peptide" evidence="2">
    <location>
        <begin position="1"/>
        <end position="22"/>
    </location>
</feature>
<keyword evidence="4" id="KW-1185">Reference proteome</keyword>
<proteinExistence type="predicted"/>
<comment type="caution">
    <text evidence="3">The sequence shown here is derived from an EMBL/GenBank/DDBJ whole genome shotgun (WGS) entry which is preliminary data.</text>
</comment>
<evidence type="ECO:0000256" key="2">
    <source>
        <dbReference type="SAM" id="SignalP"/>
    </source>
</evidence>
<dbReference type="AlphaFoldDB" id="A0AAD9D8L3"/>
<accession>A0AAD9D8L3</accession>
<evidence type="ECO:0000313" key="4">
    <source>
        <dbReference type="Proteomes" id="UP001224775"/>
    </source>
</evidence>
<reference evidence="3" key="1">
    <citation type="submission" date="2023-06" db="EMBL/GenBank/DDBJ databases">
        <title>Survivors Of The Sea: Transcriptome response of Skeletonema marinoi to long-term dormancy.</title>
        <authorList>
            <person name="Pinder M.I.M."/>
            <person name="Kourtchenko O."/>
            <person name="Robertson E.K."/>
            <person name="Larsson T."/>
            <person name="Maumus F."/>
            <person name="Osuna-Cruz C.M."/>
            <person name="Vancaester E."/>
            <person name="Stenow R."/>
            <person name="Vandepoele K."/>
            <person name="Ploug H."/>
            <person name="Bruchert V."/>
            <person name="Godhe A."/>
            <person name="Topel M."/>
        </authorList>
    </citation>
    <scope>NUCLEOTIDE SEQUENCE</scope>
    <source>
        <strain evidence="3">R05AC</strain>
    </source>
</reference>
<keyword evidence="2" id="KW-0732">Signal</keyword>
<feature type="transmembrane region" description="Helical" evidence="1">
    <location>
        <begin position="350"/>
        <end position="370"/>
    </location>
</feature>
<name>A0AAD9D8L3_9STRA</name>
<keyword evidence="1" id="KW-1133">Transmembrane helix</keyword>
<sequence length="376" mass="41080">MPSPLFKSLTIGAILFASSASATIPNWDINFLQVITDFNNGSTDEITLKYEIGMGRNYQVDLFDKGCTEPITGTGIVTTTTTISKDANHDYLDVHLDLDKSTVASSSIWNQLSSKIEMCARLRLLSGSNVIKEDARDISIAFDYHIDFTSNEGSLREASLSSGSGTTTVDNYVQACTCNDADSFTCNTDTLGPNSLLNICVQSVSSDMEIDFLNILKMTQGTQEMIIVETNDLQDPAISSMTMVPEKNGVHVATVIPSMFFSYSGTSNAVVTGVIFLKLTGSRRRLSVNFVGYPKVNAVSYQRIMRSEDEEDMEMDRPGVGENEQQSPFIVNVQLAREVKVATDSSSGTMMGGIFGFATVFGFIFAYNVVMCMTIR</sequence>
<organism evidence="3 4">
    <name type="scientific">Skeletonema marinoi</name>
    <dbReference type="NCBI Taxonomy" id="267567"/>
    <lineage>
        <taxon>Eukaryota</taxon>
        <taxon>Sar</taxon>
        <taxon>Stramenopiles</taxon>
        <taxon>Ochrophyta</taxon>
        <taxon>Bacillariophyta</taxon>
        <taxon>Coscinodiscophyceae</taxon>
        <taxon>Thalassiosirophycidae</taxon>
        <taxon>Thalassiosirales</taxon>
        <taxon>Skeletonemataceae</taxon>
        <taxon>Skeletonema</taxon>
        <taxon>Skeletonema marinoi-dohrnii complex</taxon>
    </lineage>
</organism>
<dbReference type="Proteomes" id="UP001224775">
    <property type="component" value="Unassembled WGS sequence"/>
</dbReference>
<protein>
    <submittedName>
        <fullName evidence="3">Uncharacterized protein</fullName>
    </submittedName>
</protein>